<proteinExistence type="predicted"/>
<dbReference type="AlphaFoldDB" id="A0A4Y2W2Y5"/>
<comment type="caution">
    <text evidence="3">The sequence shown here is derived from an EMBL/GenBank/DDBJ whole genome shotgun (WGS) entry which is preliminary data.</text>
</comment>
<feature type="region of interest" description="Disordered" evidence="1">
    <location>
        <begin position="1"/>
        <end position="43"/>
    </location>
</feature>
<feature type="compositionally biased region" description="Basic and acidic residues" evidence="1">
    <location>
        <begin position="1"/>
        <end position="12"/>
    </location>
</feature>
<evidence type="ECO:0000313" key="4">
    <source>
        <dbReference type="EMBL" id="GBO30922.1"/>
    </source>
</evidence>
<reference evidence="3 5" key="1">
    <citation type="journal article" date="2019" name="Sci. Rep.">
        <title>Orb-weaving spider Araneus ventricosus genome elucidates the spidroin gene catalogue.</title>
        <authorList>
            <person name="Kono N."/>
            <person name="Nakamura H."/>
            <person name="Ohtoshi R."/>
            <person name="Moran D.A.P."/>
            <person name="Shinohara A."/>
            <person name="Yoshida Y."/>
            <person name="Fujiwara M."/>
            <person name="Mori M."/>
            <person name="Tomita M."/>
            <person name="Arakawa K."/>
        </authorList>
    </citation>
    <scope>NUCLEOTIDE SEQUENCE [LARGE SCALE GENOMIC DNA]</scope>
</reference>
<dbReference type="OrthoDB" id="6460071at2759"/>
<organism evidence="3 5">
    <name type="scientific">Araneus ventricosus</name>
    <name type="common">Orbweaver spider</name>
    <name type="synonym">Epeira ventricosa</name>
    <dbReference type="NCBI Taxonomy" id="182803"/>
    <lineage>
        <taxon>Eukaryota</taxon>
        <taxon>Metazoa</taxon>
        <taxon>Ecdysozoa</taxon>
        <taxon>Arthropoda</taxon>
        <taxon>Chelicerata</taxon>
        <taxon>Arachnida</taxon>
        <taxon>Araneae</taxon>
        <taxon>Araneomorphae</taxon>
        <taxon>Entelegynae</taxon>
        <taxon>Araneoidea</taxon>
        <taxon>Araneidae</taxon>
        <taxon>Araneus</taxon>
    </lineage>
</organism>
<dbReference type="Pfam" id="PF21107">
    <property type="entry name" value="STPRs"/>
    <property type="match status" value="1"/>
</dbReference>
<gene>
    <name evidence="4" type="ORF">AVEN_189236_1</name>
    <name evidence="3" type="ORF">AVEN_43329_1</name>
</gene>
<feature type="domain" description="STPR" evidence="2">
    <location>
        <begin position="1"/>
        <end position="54"/>
    </location>
</feature>
<evidence type="ECO:0000313" key="5">
    <source>
        <dbReference type="Proteomes" id="UP000499080"/>
    </source>
</evidence>
<dbReference type="EMBL" id="BGPR01054139">
    <property type="protein sequence ID" value="GBO30922.1"/>
    <property type="molecule type" value="Genomic_DNA"/>
</dbReference>
<evidence type="ECO:0000259" key="2">
    <source>
        <dbReference type="Pfam" id="PF21107"/>
    </source>
</evidence>
<evidence type="ECO:0000313" key="3">
    <source>
        <dbReference type="EMBL" id="GBO30918.1"/>
    </source>
</evidence>
<dbReference type="Proteomes" id="UP000499080">
    <property type="component" value="Unassembled WGS sequence"/>
</dbReference>
<evidence type="ECO:0000256" key="1">
    <source>
        <dbReference type="SAM" id="MobiDB-lite"/>
    </source>
</evidence>
<protein>
    <recommendedName>
        <fullName evidence="2">STPR domain-containing protein</fullName>
    </recommendedName>
</protein>
<feature type="compositionally biased region" description="Basic and acidic residues" evidence="1">
    <location>
        <begin position="31"/>
        <end position="42"/>
    </location>
</feature>
<sequence>MEQRGLDRRAEETEAQNNSRLSVMARRGQKRTAEETEEERNSRLSAIVQHARELRLNVIEGQNHHQIQTFYAARTVTYSLFI</sequence>
<name>A0A4Y2W2Y5_ARAVE</name>
<accession>A0A4Y2W2Y5</accession>
<dbReference type="InterPro" id="IPR048998">
    <property type="entry name" value="STPR"/>
</dbReference>
<dbReference type="EMBL" id="BGPR01054137">
    <property type="protein sequence ID" value="GBO30918.1"/>
    <property type="molecule type" value="Genomic_DNA"/>
</dbReference>
<keyword evidence="5" id="KW-1185">Reference proteome</keyword>